<dbReference type="AlphaFoldDB" id="A0A6I1FTJ2"/>
<evidence type="ECO:0000313" key="3">
    <source>
        <dbReference type="EMBL" id="KAB7708055.1"/>
    </source>
</evidence>
<dbReference type="InterPro" id="IPR038610">
    <property type="entry name" value="FliK-like_C_sf"/>
</dbReference>
<dbReference type="CDD" id="cd17470">
    <property type="entry name" value="T3SS_Flik_C"/>
    <property type="match status" value="1"/>
</dbReference>
<gene>
    <name evidence="3" type="ORF">F9802_04915</name>
</gene>
<feature type="region of interest" description="Disordered" evidence="1">
    <location>
        <begin position="441"/>
        <end position="484"/>
    </location>
</feature>
<proteinExistence type="predicted"/>
<dbReference type="Pfam" id="PF02120">
    <property type="entry name" value="Flg_hook"/>
    <property type="match status" value="1"/>
</dbReference>
<dbReference type="EMBL" id="WEIO01000002">
    <property type="protein sequence ID" value="KAB7708055.1"/>
    <property type="molecule type" value="Genomic_DNA"/>
</dbReference>
<keyword evidence="4" id="KW-1185">Reference proteome</keyword>
<name>A0A6I1FTJ2_9BACI</name>
<evidence type="ECO:0000256" key="1">
    <source>
        <dbReference type="SAM" id="MobiDB-lite"/>
    </source>
</evidence>
<protein>
    <recommendedName>
        <fullName evidence="2">Flagellar hook-length control protein-like C-terminal domain-containing protein</fullName>
    </recommendedName>
</protein>
<dbReference type="InterPro" id="IPR021136">
    <property type="entry name" value="Flagellar_hook_control-like_C"/>
</dbReference>
<organism evidence="3 4">
    <name type="scientific">Bacillus aerolatus</name>
    <dbReference type="NCBI Taxonomy" id="2653354"/>
    <lineage>
        <taxon>Bacteria</taxon>
        <taxon>Bacillati</taxon>
        <taxon>Bacillota</taxon>
        <taxon>Bacilli</taxon>
        <taxon>Bacillales</taxon>
        <taxon>Bacillaceae</taxon>
        <taxon>Bacillus</taxon>
    </lineage>
</organism>
<accession>A0A6I1FTJ2</accession>
<evidence type="ECO:0000313" key="4">
    <source>
        <dbReference type="Proteomes" id="UP000429595"/>
    </source>
</evidence>
<feature type="domain" description="Flagellar hook-length control protein-like C-terminal" evidence="2">
    <location>
        <begin position="366"/>
        <end position="439"/>
    </location>
</feature>
<feature type="compositionally biased region" description="Low complexity" evidence="1">
    <location>
        <begin position="448"/>
        <end position="462"/>
    </location>
</feature>
<reference evidence="3 4" key="1">
    <citation type="submission" date="2019-10" db="EMBL/GenBank/DDBJ databases">
        <title>Bacillus aerolatum sp. nov., isolated from bioaerosol of sport playgrounds.</title>
        <authorList>
            <person name="Chen P."/>
            <person name="Zhang G."/>
        </authorList>
    </citation>
    <scope>NUCLEOTIDE SEQUENCE [LARGE SCALE GENOMIC DNA]</scope>
    <source>
        <strain evidence="3 4">CX253</strain>
    </source>
</reference>
<dbReference type="Gene3D" id="3.30.750.140">
    <property type="match status" value="1"/>
</dbReference>
<comment type="caution">
    <text evidence="3">The sequence shown here is derived from an EMBL/GenBank/DDBJ whole genome shotgun (WGS) entry which is preliminary data.</text>
</comment>
<dbReference type="Proteomes" id="UP000429595">
    <property type="component" value="Unassembled WGS sequence"/>
</dbReference>
<evidence type="ECO:0000259" key="2">
    <source>
        <dbReference type="Pfam" id="PF02120"/>
    </source>
</evidence>
<sequence length="484" mass="53875">MARIMVQVVNALSTRANIKQEPAKQQTASTSDFKAVLSRQSSQLVQETISSPVQERIALEKQIAESVSLEGMRDIPEAVKKIVREWMADGKMPSFEELAAFLGISVEQLQRSIKKLSEQLTALINAEKVAATIQPLNVLTGIDANEWGKVTDELFLQLSDSSGMNGTNETTEKTPIEELLPSAEKAEEIEVDHLLQAIQLLAAVPQQEWVKLDEKTVQTVMQAGKLWGLFGEHADMNVKEVPLQTVLKDMMKDIADKLGRLLSQPQSDSRAAILQKAFHNFLQPAAAGPRLKLANNTETFLQGAAAEQTAPPSAPGKETTVQLQPFFHPLGRTEAFSMTVQTTPRPMNMEQFMEKFSQILGNSNLMKLPNGAKLLLRLYPEQLGSLRIELLQQNGVMTAKILSSTSMVKDLLEQNMSSLKHAFNQQSISVDKIELTYNQAEPQKFDRQQQQQSRQQQPQAQAETTETDDQPAEDFKDLLINMEV</sequence>